<evidence type="ECO:0000256" key="2">
    <source>
        <dbReference type="SAM" id="MobiDB-lite"/>
    </source>
</evidence>
<gene>
    <name evidence="3" type="ORF">SCF082_LOCUS41169</name>
</gene>
<feature type="region of interest" description="Disordered" evidence="2">
    <location>
        <begin position="40"/>
        <end position="69"/>
    </location>
</feature>
<accession>A0ABP0QGW2</accession>
<feature type="region of interest" description="Disordered" evidence="2">
    <location>
        <begin position="816"/>
        <end position="894"/>
    </location>
</feature>
<dbReference type="InterPro" id="IPR029063">
    <property type="entry name" value="SAM-dependent_MTases_sf"/>
</dbReference>
<comment type="similarity">
    <text evidence="1">Belongs to the UPF0585 family.</text>
</comment>
<dbReference type="SUPFAM" id="SSF53335">
    <property type="entry name" value="S-adenosyl-L-methionine-dependent methyltransferases"/>
    <property type="match status" value="1"/>
</dbReference>
<feature type="region of interest" description="Disordered" evidence="2">
    <location>
        <begin position="1160"/>
        <end position="1179"/>
    </location>
</feature>
<organism evidence="3 4">
    <name type="scientific">Durusdinium trenchii</name>
    <dbReference type="NCBI Taxonomy" id="1381693"/>
    <lineage>
        <taxon>Eukaryota</taxon>
        <taxon>Sar</taxon>
        <taxon>Alveolata</taxon>
        <taxon>Dinophyceae</taxon>
        <taxon>Suessiales</taxon>
        <taxon>Symbiodiniaceae</taxon>
        <taxon>Durusdinium</taxon>
    </lineage>
</organism>
<sequence>ITLPHPPPPMSERPGGPPPLILPSLGFVLHEGGRIAEVTCSGSSSPVGGGKLSARSAGAPRTGRRRSVRPSLGVVARPRGSKARPIGEQDLGISHKDVLRSAGGADESHAQNAQAGGAPISEEEQIDACLKLAAEGEQVRSSLAFERMAIYFAQLKPGSLVLEVGSRAGELTLMFAQRFPELYILPTEGTGEASPSLFLLLQERLALRRDLKTKSKRPKKRTAASEHGARSRILQPRHLDGAIAKSWRNKLTNQEISCIFCVNVLHYISAQGLEHFLQGCADHLVLGGHLLLCGPFFNGEAPDSLLVYDAALRDFSAARKLHWGCHDVAQILAFGQKVGLVSVALEETDGGRPQLDAPRAAARTELLVPKRAFDRCYKLGLRVPPARCAIPRPLRLQWTPGALQWPVGARVPKLLRHRLIRDGGAMASLASLLPGHTLAVYYSDDVVWHERLVLWQLKPGFWFILTPDLDLYAEDLRMMGGDGPTKVKLKGHDFRYWSRVGGASYRFAAPLDGEDRLKGYIRQAFQEGLQAPDFDRAWRPANVVTVQGALCPLQDYLGDLDPAALRRRINGKGGVLQHAGQLPSGVVVKPIEPPPEDKIWLAMEKIDEFHFGQTVEVIDDRNGLVKTRSGWVKVELVDVAASPEFLQSRRPAALKPTTLGGAGSDEPAGDSGPVSNFVGDVMDTLFPLPRRLDELVGQVDYSDLPGFIVFVKVSDTFFDGSAAQVTGRWISGELGDEDYLEAAGWRLDASFPEVPAHQLKSSEWVVARQARWSRPEHIVHLEARALVKSMEVAVHDCGSFDARQLLLASPHRSRVLSVPTTVKQSDKRLKVQSSVLQKPPNAAKLMQPPPVERVKLEEVPDTMGNSRKRQLSDSEDSSTSSDRPGPLKRQQLLARRSRKRLKKYVDEMMEPTLQGLSLLERKAISANSERYYNQEYTALKGYISARRLGFVTTVQKDVGINAYFNHLFLEGYPAHRGEKILASFMHHHPDFSRFGSQRLPRTYRALKGWRRLSPGTSRKAWPLSVWSAVACEMKRVDHLQMALFTMLGLASYSRPSELLRCRVFSLVKPTPSVTDHWCLLLNPEERPERSKVGKAERAERGSTLGALSVLGVEEGRMQSSVGRAQMVAAGEGMEEEGAGRTFHLQLHKKCSSKKCLRVRSSKESDNGAAEEAAPPLPDGYTMREMGKADYRKVDPSGAATRSCSADHGEDLGRIGAALEAAGERLGSVSFAVWKVGGIGYMERMGTGAFYTKGRVRQNESLKRRVLTVGDLSERRFQEVLEQRAQKAGRDADVYRCMVIEHEASEQLVASATLLVEAQQRAPRTSRRAGLARCLMHALAAEASRLKCYKAWDWGEQLVFTELRV</sequence>
<evidence type="ECO:0000313" key="3">
    <source>
        <dbReference type="EMBL" id="CAK9087080.1"/>
    </source>
</evidence>
<dbReference type="PANTHER" id="PTHR20974:SF0">
    <property type="entry name" value="UPF0585 PROTEIN CG18661"/>
    <property type="match status" value="1"/>
</dbReference>
<dbReference type="Proteomes" id="UP001642464">
    <property type="component" value="Unassembled WGS sequence"/>
</dbReference>
<dbReference type="Pfam" id="PF06080">
    <property type="entry name" value="DUF938"/>
    <property type="match status" value="1"/>
</dbReference>
<protein>
    <submittedName>
        <fullName evidence="3">Methyltransferase-like 26</fullName>
    </submittedName>
</protein>
<dbReference type="InterPro" id="IPR010342">
    <property type="entry name" value="DUF938"/>
</dbReference>
<comment type="caution">
    <text evidence="3">The sequence shown here is derived from an EMBL/GenBank/DDBJ whole genome shotgun (WGS) entry which is preliminary data.</text>
</comment>
<dbReference type="Gene3D" id="3.40.50.150">
    <property type="entry name" value="Vaccinia Virus protein VP39"/>
    <property type="match status" value="1"/>
</dbReference>
<dbReference type="PANTHER" id="PTHR20974">
    <property type="entry name" value="UPF0585 PROTEIN CG18661"/>
    <property type="match status" value="1"/>
</dbReference>
<feature type="region of interest" description="Disordered" evidence="2">
    <location>
        <begin position="100"/>
        <end position="120"/>
    </location>
</feature>
<proteinExistence type="inferred from homology"/>
<evidence type="ECO:0000256" key="1">
    <source>
        <dbReference type="ARBA" id="ARBA00008308"/>
    </source>
</evidence>
<name>A0ABP0QGW2_9DINO</name>
<keyword evidence="4" id="KW-1185">Reference proteome</keyword>
<evidence type="ECO:0000313" key="4">
    <source>
        <dbReference type="Proteomes" id="UP001642464"/>
    </source>
</evidence>
<reference evidence="3 4" key="1">
    <citation type="submission" date="2024-02" db="EMBL/GenBank/DDBJ databases">
        <authorList>
            <person name="Chen Y."/>
            <person name="Shah S."/>
            <person name="Dougan E. K."/>
            <person name="Thang M."/>
            <person name="Chan C."/>
        </authorList>
    </citation>
    <scope>NUCLEOTIDE SEQUENCE [LARGE SCALE GENOMIC DNA]</scope>
</reference>
<feature type="non-terminal residue" evidence="3">
    <location>
        <position position="1"/>
    </location>
</feature>
<feature type="compositionally biased region" description="Low complexity" evidence="2">
    <location>
        <begin position="877"/>
        <end position="894"/>
    </location>
</feature>
<dbReference type="EMBL" id="CAXAMM010039529">
    <property type="protein sequence ID" value="CAK9087080.1"/>
    <property type="molecule type" value="Genomic_DNA"/>
</dbReference>